<keyword evidence="4" id="KW-0732">Signal</keyword>
<dbReference type="SUPFAM" id="SSF53850">
    <property type="entry name" value="Periplasmic binding protein-like II"/>
    <property type="match status" value="1"/>
</dbReference>
<keyword evidence="3" id="KW-0574">Periplasm</keyword>
<organism evidence="5 6">
    <name type="scientific">Aliirhizobium smilacinae</name>
    <dbReference type="NCBI Taxonomy" id="1395944"/>
    <lineage>
        <taxon>Bacteria</taxon>
        <taxon>Pseudomonadati</taxon>
        <taxon>Pseudomonadota</taxon>
        <taxon>Alphaproteobacteria</taxon>
        <taxon>Hyphomicrobiales</taxon>
        <taxon>Rhizobiaceae</taxon>
        <taxon>Aliirhizobium</taxon>
    </lineage>
</organism>
<feature type="chain" id="PRO_5023082102" evidence="4">
    <location>
        <begin position="27"/>
        <end position="419"/>
    </location>
</feature>
<dbReference type="OrthoDB" id="9808332at2"/>
<comment type="similarity">
    <text evidence="2">Belongs to the bacterial solute-binding protein 1 family.</text>
</comment>
<dbReference type="RefSeq" id="WP_139678301.1">
    <property type="nucleotide sequence ID" value="NZ_VDMN01000005.1"/>
</dbReference>
<dbReference type="EMBL" id="VDMN01000005">
    <property type="protein sequence ID" value="TNM61854.1"/>
    <property type="molecule type" value="Genomic_DNA"/>
</dbReference>
<dbReference type="PANTHER" id="PTHR43649">
    <property type="entry name" value="ARABINOSE-BINDING PROTEIN-RELATED"/>
    <property type="match status" value="1"/>
</dbReference>
<feature type="signal peptide" evidence="4">
    <location>
        <begin position="1"/>
        <end position="26"/>
    </location>
</feature>
<reference evidence="5 6" key="1">
    <citation type="submission" date="2019-06" db="EMBL/GenBank/DDBJ databases">
        <title>The draft genome of Rhizobium smilacinae PTYR-5.</title>
        <authorList>
            <person name="Liu L."/>
            <person name="Li L."/>
            <person name="Zhang X."/>
        </authorList>
    </citation>
    <scope>NUCLEOTIDE SEQUENCE [LARGE SCALE GENOMIC DNA]</scope>
    <source>
        <strain evidence="5 6">PTYR-5</strain>
    </source>
</reference>
<dbReference type="PANTHER" id="PTHR43649:SF11">
    <property type="entry name" value="ABC TRANSPORTER SUBSTRATE-BINDING PROTEIN YESO-RELATED"/>
    <property type="match status" value="1"/>
</dbReference>
<name>A0A5C4XH30_9HYPH</name>
<dbReference type="InterPro" id="IPR050490">
    <property type="entry name" value="Bact_solute-bd_prot1"/>
</dbReference>
<dbReference type="AlphaFoldDB" id="A0A5C4XH30"/>
<dbReference type="Proteomes" id="UP000311605">
    <property type="component" value="Unassembled WGS sequence"/>
</dbReference>
<proteinExistence type="inferred from homology"/>
<evidence type="ECO:0000313" key="6">
    <source>
        <dbReference type="Proteomes" id="UP000311605"/>
    </source>
</evidence>
<comment type="subcellular location">
    <subcellularLocation>
        <location evidence="1">Periplasm</location>
    </subcellularLocation>
</comment>
<sequence length="419" mass="45318">MRKKSILNVLSLTLAASVVATNFAAAADLRMSWWGGDGRHVATQKALEYCTGKTGHKVKAEFAGFEGYLEKLMTQMAGSTEADIIQVDWPWLFQFSKDGTGFADLKQFAGELDLTQWNDSQLAPATIKGKLNGLPVSVTGATYYFNDEIYKKAGIDTPKSWDDLAAAAKKLNPQGLYPFDSTRVILMLMIEAFTAQISGQEFVKPGTNELAWTAEDIAGALKHYQWMVDNGIVRSAKDAAGVGNIEIFDDPAWVSGRIGGTYFWDSTYSKYNDPLTVGKLVPAAPLQIKGAKSDGVYKKPSMVFSISKHSKDPKAAAQVINCLLNDKDAILILGDSRGLPASAIAKATLEAAGKLTPERLEGAKIVAAATGPVMSPLIEHPTVQELFKDVIEQFAYGQLTADEAGQEIVDGLTKALRRL</sequence>
<evidence type="ECO:0000256" key="4">
    <source>
        <dbReference type="SAM" id="SignalP"/>
    </source>
</evidence>
<comment type="caution">
    <text evidence="5">The sequence shown here is derived from an EMBL/GenBank/DDBJ whole genome shotgun (WGS) entry which is preliminary data.</text>
</comment>
<dbReference type="Pfam" id="PF01547">
    <property type="entry name" value="SBP_bac_1"/>
    <property type="match status" value="1"/>
</dbReference>
<protein>
    <submittedName>
        <fullName evidence="5">Carbohydrate ABC transporter substrate-binding protein</fullName>
    </submittedName>
</protein>
<dbReference type="InterPro" id="IPR006059">
    <property type="entry name" value="SBP"/>
</dbReference>
<dbReference type="Gene3D" id="3.40.190.10">
    <property type="entry name" value="Periplasmic binding protein-like II"/>
    <property type="match status" value="2"/>
</dbReference>
<evidence type="ECO:0000256" key="1">
    <source>
        <dbReference type="ARBA" id="ARBA00004418"/>
    </source>
</evidence>
<evidence type="ECO:0000256" key="3">
    <source>
        <dbReference type="ARBA" id="ARBA00022764"/>
    </source>
</evidence>
<evidence type="ECO:0000313" key="5">
    <source>
        <dbReference type="EMBL" id="TNM61854.1"/>
    </source>
</evidence>
<gene>
    <name evidence="5" type="ORF">FHP24_21625</name>
</gene>
<keyword evidence="6" id="KW-1185">Reference proteome</keyword>
<accession>A0A5C4XH30</accession>
<dbReference type="GO" id="GO:0042597">
    <property type="term" value="C:periplasmic space"/>
    <property type="evidence" value="ECO:0007669"/>
    <property type="project" value="UniProtKB-SubCell"/>
</dbReference>
<evidence type="ECO:0000256" key="2">
    <source>
        <dbReference type="ARBA" id="ARBA00008520"/>
    </source>
</evidence>